<name>A0ABV4GW71_9BRAD</name>
<dbReference type="InterPro" id="IPR021139">
    <property type="entry name" value="NYN"/>
</dbReference>
<dbReference type="EMBL" id="JBGBZN010000002">
    <property type="protein sequence ID" value="MEY9475340.1"/>
    <property type="molecule type" value="Genomic_DNA"/>
</dbReference>
<organism evidence="2 3">
    <name type="scientific">Bradyrhizobium yuanmingense</name>
    <dbReference type="NCBI Taxonomy" id="108015"/>
    <lineage>
        <taxon>Bacteria</taxon>
        <taxon>Pseudomonadati</taxon>
        <taxon>Pseudomonadota</taxon>
        <taxon>Alphaproteobacteria</taxon>
        <taxon>Hyphomicrobiales</taxon>
        <taxon>Nitrobacteraceae</taxon>
        <taxon>Bradyrhizobium</taxon>
    </lineage>
</organism>
<protein>
    <submittedName>
        <fullName evidence="2">Uncharacterized LabA/DUF88 family protein</fullName>
    </submittedName>
</protein>
<sequence>MSFGRLGARGGGPSRNIAAVTKYAFIDGGFVDAMVRRTSEYFATDLSLNKIDYRAIAGGHQRTFYYDALPAKKDKESDEDYELRVRKKREQFELVNRTPFMHVREGLTRGQNKTLRQKGVDILLAIDVFKHATSGHMSEAHIMTKDLDFFPLFEALRDTPVAVHLHCYPAETSNELMALADVVVPVNPFKVLQWMHHQSRDSYVEWNISIGDVNPQKLFIVGNCEGLDFYIYQDDGMPFFGRAMAYNPSSLMRSNHWEHIVDDFEARVGKRVYLDQSAKR</sequence>
<keyword evidence="3" id="KW-1185">Reference proteome</keyword>
<evidence type="ECO:0000313" key="3">
    <source>
        <dbReference type="Proteomes" id="UP001565474"/>
    </source>
</evidence>
<dbReference type="Pfam" id="PF01936">
    <property type="entry name" value="NYN"/>
    <property type="match status" value="1"/>
</dbReference>
<proteinExistence type="predicted"/>
<dbReference type="Proteomes" id="UP001565474">
    <property type="component" value="Unassembled WGS sequence"/>
</dbReference>
<dbReference type="Gene3D" id="3.40.50.1010">
    <property type="entry name" value="5'-nuclease"/>
    <property type="match status" value="1"/>
</dbReference>
<accession>A0ABV4GW71</accession>
<evidence type="ECO:0000313" key="2">
    <source>
        <dbReference type="EMBL" id="MEY9475340.1"/>
    </source>
</evidence>
<reference evidence="2 3" key="1">
    <citation type="submission" date="2024-07" db="EMBL/GenBank/DDBJ databases">
        <title>Genomic Encyclopedia of Type Strains, Phase V (KMG-V): Genome sequencing to study the core and pangenomes of soil and plant-associated prokaryotes.</title>
        <authorList>
            <person name="Whitman W."/>
        </authorList>
    </citation>
    <scope>NUCLEOTIDE SEQUENCE [LARGE SCALE GENOMIC DNA]</scope>
    <source>
        <strain evidence="2 3">USDA 222</strain>
    </source>
</reference>
<comment type="caution">
    <text evidence="2">The sequence shown here is derived from an EMBL/GenBank/DDBJ whole genome shotgun (WGS) entry which is preliminary data.</text>
</comment>
<gene>
    <name evidence="2" type="ORF">ABH992_007739</name>
</gene>
<dbReference type="RefSeq" id="WP_081493636.1">
    <property type="nucleotide sequence ID" value="NZ_JBGBYD010000002.1"/>
</dbReference>
<feature type="domain" description="NYN" evidence="1">
    <location>
        <begin position="95"/>
        <end position="184"/>
    </location>
</feature>
<evidence type="ECO:0000259" key="1">
    <source>
        <dbReference type="Pfam" id="PF01936"/>
    </source>
</evidence>